<organism evidence="2 3">
    <name type="scientific">Gymnopilus junonius</name>
    <name type="common">Spectacular rustgill mushroom</name>
    <name type="synonym">Gymnopilus spectabilis subsp. junonius</name>
    <dbReference type="NCBI Taxonomy" id="109634"/>
    <lineage>
        <taxon>Eukaryota</taxon>
        <taxon>Fungi</taxon>
        <taxon>Dikarya</taxon>
        <taxon>Basidiomycota</taxon>
        <taxon>Agaricomycotina</taxon>
        <taxon>Agaricomycetes</taxon>
        <taxon>Agaricomycetidae</taxon>
        <taxon>Agaricales</taxon>
        <taxon>Agaricineae</taxon>
        <taxon>Hymenogastraceae</taxon>
        <taxon>Gymnopilus</taxon>
    </lineage>
</organism>
<gene>
    <name evidence="2" type="ORF">CPB84DRAFT_126919</name>
</gene>
<evidence type="ECO:0000313" key="3">
    <source>
        <dbReference type="Proteomes" id="UP000724874"/>
    </source>
</evidence>
<feature type="region of interest" description="Disordered" evidence="1">
    <location>
        <begin position="278"/>
        <end position="319"/>
    </location>
</feature>
<feature type="compositionally biased region" description="Polar residues" evidence="1">
    <location>
        <begin position="294"/>
        <end position="304"/>
    </location>
</feature>
<evidence type="ECO:0000256" key="1">
    <source>
        <dbReference type="SAM" id="MobiDB-lite"/>
    </source>
</evidence>
<keyword evidence="3" id="KW-1185">Reference proteome</keyword>
<name>A0A9P5TIS0_GYMJU</name>
<evidence type="ECO:0000313" key="2">
    <source>
        <dbReference type="EMBL" id="KAF8885709.1"/>
    </source>
</evidence>
<dbReference type="EMBL" id="JADNYJ010000100">
    <property type="protein sequence ID" value="KAF8885709.1"/>
    <property type="molecule type" value="Genomic_DNA"/>
</dbReference>
<dbReference type="AlphaFoldDB" id="A0A9P5TIS0"/>
<protein>
    <submittedName>
        <fullName evidence="2">Uncharacterized protein</fullName>
    </submittedName>
</protein>
<dbReference type="Proteomes" id="UP000724874">
    <property type="component" value="Unassembled WGS sequence"/>
</dbReference>
<comment type="caution">
    <text evidence="2">The sequence shown here is derived from an EMBL/GenBank/DDBJ whole genome shotgun (WGS) entry which is preliminary data.</text>
</comment>
<dbReference type="OrthoDB" id="3358956at2759"/>
<reference evidence="2" key="1">
    <citation type="submission" date="2020-11" db="EMBL/GenBank/DDBJ databases">
        <authorList>
            <consortium name="DOE Joint Genome Institute"/>
            <person name="Ahrendt S."/>
            <person name="Riley R."/>
            <person name="Andreopoulos W."/>
            <person name="LaButti K."/>
            <person name="Pangilinan J."/>
            <person name="Ruiz-duenas F.J."/>
            <person name="Barrasa J.M."/>
            <person name="Sanchez-Garcia M."/>
            <person name="Camarero S."/>
            <person name="Miyauchi S."/>
            <person name="Serrano A."/>
            <person name="Linde D."/>
            <person name="Babiker R."/>
            <person name="Drula E."/>
            <person name="Ayuso-Fernandez I."/>
            <person name="Pacheco R."/>
            <person name="Padilla G."/>
            <person name="Ferreira P."/>
            <person name="Barriuso J."/>
            <person name="Kellner H."/>
            <person name="Castanera R."/>
            <person name="Alfaro M."/>
            <person name="Ramirez L."/>
            <person name="Pisabarro A.G."/>
            <person name="Kuo A."/>
            <person name="Tritt A."/>
            <person name="Lipzen A."/>
            <person name="He G."/>
            <person name="Yan M."/>
            <person name="Ng V."/>
            <person name="Cullen D."/>
            <person name="Martin F."/>
            <person name="Rosso M.-N."/>
            <person name="Henrissat B."/>
            <person name="Hibbett D."/>
            <person name="Martinez A.T."/>
            <person name="Grigoriev I.V."/>
        </authorList>
    </citation>
    <scope>NUCLEOTIDE SEQUENCE</scope>
    <source>
        <strain evidence="2">AH 44721</strain>
    </source>
</reference>
<accession>A0A9P5TIS0</accession>
<feature type="compositionally biased region" description="Polar residues" evidence="1">
    <location>
        <begin position="202"/>
        <end position="218"/>
    </location>
</feature>
<feature type="region of interest" description="Disordered" evidence="1">
    <location>
        <begin position="202"/>
        <end position="226"/>
    </location>
</feature>
<sequence length="319" mass="36595">MSRYAHLLDNFQLSDETRDLAADLIRQAKLRTGRGSGHELGEFDTGLPAVCALLASERLNTGEMSQKSAQAASCLNKKDFQRVYSTVRAVIEELEKEEGVKSTYAKLHEKYNTSGIVEEKLKPYFTEVENELMTLATGYDHRSAMFRCLVYFWVCGAAKLKGVPSTVSFAQEHRLPLKKFTDILYLLNMRKLELRKQMQAMFSKSGRASPSKQNVSTTQHHDNPRGRLKLVRQQWCSLNPLQKQSLRARELWRKGSLNHKHLVDHRGHWFCNKNLLQKIPRQRRRPGRPLLPQNHPTSPSSSPFPKQRATARITFQGQP</sequence>
<proteinExistence type="predicted"/>